<dbReference type="GeneID" id="24817714"/>
<dbReference type="InterPro" id="IPR001719">
    <property type="entry name" value="AP_endonuc_2"/>
</dbReference>
<organism evidence="2 3">
    <name type="scientific">Candidatus Methanoplasma termitum</name>
    <dbReference type="NCBI Taxonomy" id="1577791"/>
    <lineage>
        <taxon>Archaea</taxon>
        <taxon>Methanobacteriati</taxon>
        <taxon>Thermoplasmatota</taxon>
        <taxon>Thermoplasmata</taxon>
        <taxon>Methanomassiliicoccales</taxon>
        <taxon>Methanomassiliicoccaceae</taxon>
        <taxon>Candidatus Methanoplasma</taxon>
    </lineage>
</organism>
<dbReference type="EMBL" id="CP010070">
    <property type="protein sequence ID" value="AIZ55947.1"/>
    <property type="molecule type" value="Genomic_DNA"/>
</dbReference>
<evidence type="ECO:0000313" key="2">
    <source>
        <dbReference type="EMBL" id="AIZ55947.1"/>
    </source>
</evidence>
<keyword evidence="2" id="KW-0413">Isomerase</keyword>
<dbReference type="GO" id="GO:0006281">
    <property type="term" value="P:DNA repair"/>
    <property type="evidence" value="ECO:0007669"/>
    <property type="project" value="InterPro"/>
</dbReference>
<proteinExistence type="predicted"/>
<gene>
    <name evidence="2" type="ORF">Mpt1_c00390</name>
</gene>
<dbReference type="STRING" id="1577791.Mpt1_c00390"/>
<dbReference type="Pfam" id="PF01261">
    <property type="entry name" value="AP_endonuc_2"/>
    <property type="match status" value="1"/>
</dbReference>
<dbReference type="GO" id="GO:0003677">
    <property type="term" value="F:DNA binding"/>
    <property type="evidence" value="ECO:0007669"/>
    <property type="project" value="InterPro"/>
</dbReference>
<name>A0A0A7LC97_9ARCH</name>
<reference evidence="2 3" key="1">
    <citation type="journal article" date="2014" name="Appl. Environ. Microbiol.">
        <title>Comparative Genome Analysis of 'Candidatus Methanoplasma termitum' Indicates a New Mode of Energy Metabolism in the Seventh Order of Methanogens.</title>
        <authorList>
            <person name="Lang K."/>
            <person name="Schuldes J."/>
            <person name="Klingl A."/>
            <person name="Poehlein A."/>
            <person name="Daniel R."/>
            <person name="Brune A."/>
        </authorList>
    </citation>
    <scope>NUCLEOTIDE SEQUENCE [LARGE SCALE GENOMIC DNA]</scope>
    <source>
        <strain evidence="3">Mpt1</strain>
    </source>
</reference>
<dbReference type="AlphaFoldDB" id="A0A0A7LC97"/>
<dbReference type="RefSeq" id="WP_048111163.1">
    <property type="nucleotide sequence ID" value="NZ_CP010070.1"/>
</dbReference>
<evidence type="ECO:0000313" key="3">
    <source>
        <dbReference type="Proteomes" id="UP000030787"/>
    </source>
</evidence>
<feature type="domain" description="Xylose isomerase-like TIM barrel" evidence="1">
    <location>
        <begin position="105"/>
        <end position="295"/>
    </location>
</feature>
<dbReference type="SUPFAM" id="SSF51658">
    <property type="entry name" value="Xylose isomerase-like"/>
    <property type="match status" value="1"/>
</dbReference>
<dbReference type="Gene3D" id="3.20.20.150">
    <property type="entry name" value="Divalent-metal-dependent TIM barrel enzymes"/>
    <property type="match status" value="1"/>
</dbReference>
<keyword evidence="3" id="KW-1185">Reference proteome</keyword>
<dbReference type="OrthoDB" id="33250at2157"/>
<dbReference type="HOGENOM" id="CLU_068832_0_0_2"/>
<dbReference type="GO" id="GO:0008270">
    <property type="term" value="F:zinc ion binding"/>
    <property type="evidence" value="ECO:0007669"/>
    <property type="project" value="InterPro"/>
</dbReference>
<evidence type="ECO:0000259" key="1">
    <source>
        <dbReference type="Pfam" id="PF01261"/>
    </source>
</evidence>
<accession>A0A0A7LC97</accession>
<dbReference type="KEGG" id="mear:Mpt1_c00390"/>
<sequence>MIRFGPAGIPLSCKGRTLKDGIEDVHNLSLNALGIQMVRAGVYGRVPNEEEIGIRIMDIEEGFVVEVDRDGEIISDPEEIVEEDDVLIYMPSGITNSFGELYGIGEIAKRLDVSVSLHTPYYMDLGMNTEITESCIDNIRRAATIVNALDGDIVVTGLGLYTGKMSREETDANIEENVATIMEWWKDNKIRPKLGVEITGHQSAYGSLDQILDLCDSIDGIVPVINFPHHHSRTNGSLTEPEDFIDLIQQVEPYCKSSIHAAFAGVEYSDGNEKRLTPIKKGDLKFEPLAEALCTLNPDATIISSSPLLEHDAMYMRIINERVLSKRVAKALKEKKKAELAAAAEE</sequence>
<dbReference type="SMART" id="SM00518">
    <property type="entry name" value="AP2Ec"/>
    <property type="match status" value="1"/>
</dbReference>
<dbReference type="GO" id="GO:0016853">
    <property type="term" value="F:isomerase activity"/>
    <property type="evidence" value="ECO:0007669"/>
    <property type="project" value="UniProtKB-KW"/>
</dbReference>
<protein>
    <submittedName>
        <fullName evidence="2">Xylose isomerase-like TIM barrel</fullName>
    </submittedName>
</protein>
<dbReference type="Proteomes" id="UP000030787">
    <property type="component" value="Chromosome"/>
</dbReference>
<dbReference type="InterPro" id="IPR036237">
    <property type="entry name" value="Xyl_isomerase-like_sf"/>
</dbReference>
<dbReference type="InterPro" id="IPR013022">
    <property type="entry name" value="Xyl_isomerase-like_TIM-brl"/>
</dbReference>